<reference evidence="5" key="1">
    <citation type="submission" date="2025-08" db="UniProtKB">
        <authorList>
            <consortium name="RefSeq"/>
        </authorList>
    </citation>
    <scope>IDENTIFICATION</scope>
    <source>
        <tissue evidence="5">Meat</tissue>
    </source>
</reference>
<dbReference type="Pfam" id="PF14951">
    <property type="entry name" value="DUF4503"/>
    <property type="match status" value="1"/>
</dbReference>
<dbReference type="InterPro" id="IPR053054">
    <property type="entry name" value="DNA_repair-scaffolding"/>
</dbReference>
<proteinExistence type="predicted"/>
<feature type="domain" description="DUF4502" evidence="2">
    <location>
        <begin position="11"/>
        <end position="388"/>
    </location>
</feature>
<name>A0A341B9L0_NEOAA</name>
<dbReference type="PANTHER" id="PTHR34347:SF1">
    <property type="entry name" value="DNA REPAIR-SCAFFOLDING PROTEIN"/>
    <property type="match status" value="1"/>
</dbReference>
<feature type="compositionally biased region" description="Low complexity" evidence="1">
    <location>
        <begin position="188"/>
        <end position="202"/>
    </location>
</feature>
<keyword evidence="4" id="KW-1185">Reference proteome</keyword>
<feature type="compositionally biased region" description="Polar residues" evidence="1">
    <location>
        <begin position="97"/>
        <end position="108"/>
    </location>
</feature>
<dbReference type="RefSeq" id="XP_024598372.1">
    <property type="nucleotide sequence ID" value="XM_024742604.1"/>
</dbReference>
<dbReference type="Pfam" id="PF14950">
    <property type="entry name" value="DUF4502"/>
    <property type="match status" value="1"/>
</dbReference>
<feature type="region of interest" description="Disordered" evidence="1">
    <location>
        <begin position="175"/>
        <end position="202"/>
    </location>
</feature>
<dbReference type="CTD" id="23514"/>
<organism evidence="4 5">
    <name type="scientific">Neophocaena asiaeorientalis asiaeorientalis</name>
    <name type="common">Yangtze finless porpoise</name>
    <name type="synonym">Neophocaena phocaenoides subsp. asiaeorientalis</name>
    <dbReference type="NCBI Taxonomy" id="1706337"/>
    <lineage>
        <taxon>Eukaryota</taxon>
        <taxon>Metazoa</taxon>
        <taxon>Chordata</taxon>
        <taxon>Craniata</taxon>
        <taxon>Vertebrata</taxon>
        <taxon>Euteleostomi</taxon>
        <taxon>Mammalia</taxon>
        <taxon>Eutheria</taxon>
        <taxon>Laurasiatheria</taxon>
        <taxon>Artiodactyla</taxon>
        <taxon>Whippomorpha</taxon>
        <taxon>Cetacea</taxon>
        <taxon>Odontoceti</taxon>
        <taxon>Phocoenidae</taxon>
        <taxon>Neophocaena</taxon>
    </lineage>
</organism>
<evidence type="ECO:0000259" key="3">
    <source>
        <dbReference type="Pfam" id="PF14951"/>
    </source>
</evidence>
<dbReference type="AlphaFoldDB" id="A0A341B9L0"/>
<gene>
    <name evidence="5" type="primary">SPIDR</name>
</gene>
<dbReference type="GO" id="GO:0000228">
    <property type="term" value="C:nuclear chromosome"/>
    <property type="evidence" value="ECO:0007669"/>
    <property type="project" value="TreeGrafter"/>
</dbReference>
<dbReference type="InterPro" id="IPR028032">
    <property type="entry name" value="DUF4503"/>
</dbReference>
<evidence type="ECO:0000256" key="1">
    <source>
        <dbReference type="SAM" id="MobiDB-lite"/>
    </source>
</evidence>
<protein>
    <submittedName>
        <fullName evidence="5">DNA repair-scaffolding protein isoform X8</fullName>
    </submittedName>
</protein>
<feature type="domain" description="DUF4503" evidence="3">
    <location>
        <begin position="389"/>
        <end position="727"/>
    </location>
</feature>
<dbReference type="GO" id="GO:0005654">
    <property type="term" value="C:nucleoplasm"/>
    <property type="evidence" value="ECO:0007669"/>
    <property type="project" value="TreeGrafter"/>
</dbReference>
<feature type="compositionally biased region" description="Low complexity" evidence="1">
    <location>
        <begin position="80"/>
        <end position="96"/>
    </location>
</feature>
<dbReference type="GO" id="GO:0000724">
    <property type="term" value="P:double-strand break repair via homologous recombination"/>
    <property type="evidence" value="ECO:0007669"/>
    <property type="project" value="TreeGrafter"/>
</dbReference>
<dbReference type="GO" id="GO:0070202">
    <property type="term" value="P:regulation of establishment of protein localization to chromosome"/>
    <property type="evidence" value="ECO:0007669"/>
    <property type="project" value="TreeGrafter"/>
</dbReference>
<accession>A0A341B9L0</accession>
<dbReference type="PANTHER" id="PTHR34347">
    <property type="entry name" value="DNA REPAIR-SCAFFOLDING PROTEIN SPIDR"/>
    <property type="match status" value="1"/>
</dbReference>
<dbReference type="InterPro" id="IPR028026">
    <property type="entry name" value="DUF4502"/>
</dbReference>
<dbReference type="Proteomes" id="UP000252040">
    <property type="component" value="Unplaced"/>
</dbReference>
<evidence type="ECO:0000313" key="4">
    <source>
        <dbReference type="Proteomes" id="UP000252040"/>
    </source>
</evidence>
<evidence type="ECO:0000313" key="5">
    <source>
        <dbReference type="RefSeq" id="XP_024598372.1"/>
    </source>
</evidence>
<feature type="region of interest" description="Disordered" evidence="1">
    <location>
        <begin position="70"/>
        <end position="111"/>
    </location>
</feature>
<evidence type="ECO:0000259" key="2">
    <source>
        <dbReference type="Pfam" id="PF14950"/>
    </source>
</evidence>
<dbReference type="GeneID" id="112398182"/>
<sequence length="744" mass="82195">MPRGGQSRGSKRKRNWDVEYPSFPGESPLQCRRAGLRTVGAEASLSEAWLRCGEGFQETPETLLSLTAEKTTTTEKHLELSSGPKTEPTTSKSTSGLTAITWSSSGSDLSDEDKTIFKSQRENGHGSRIGRFYSRNIFSPEDGASEDDLQVIDWEIDSDREDPCDEFEDRESVVEISDHASCTSSRSLTPPETLPELPKTNPTEILEYSSDSEKDDESENVLFIDSESSHKYHVDFGSDGRQVMERPINPRVQSTEAILHTPQKETKLPKTPESSAKKKKLLRGGLAERLNGLQNRERSAVSLWRHQYLSYQRTLSGIKSGILTVKILELHEECTIQVAMCEQLSGLQADNSSQGGAPGTGLRVLFAKETARCLRGLPQDIIHIYPPWMTELFSLIDTMWPPVAPLKAPGHGPAFEEKTHLPPPSFCYILTAHPNLGQIDAIEEDSISKLYQPPIPRSLREILQTDGPCTRCSFYARVIYQRPQGNSSLLEPRELWLVVTDVTLQTQDEGSGLPKTMPVRVAPSCVLGQEVRDTLSEATSKSFFFRDALRDQGQLVCVGRTVLLLPKPHLGVASGAWELTSPVRLDELDSVTRVNSICSVQGAVVAVDESTACSWPACDLCGGERLERRPEDRGAFSCGDCSRVVTSPLLRRHLQVFLDCPSRPQCTVRVKLLQRSVSSLLRFAACEDGSYEVRSVLGKEVGPITCFVRSITTRPAASCVGLEEVELLSEGGASSAHRWQPQDP</sequence>
<feature type="region of interest" description="Disordered" evidence="1">
    <location>
        <begin position="1"/>
        <end position="27"/>
    </location>
</feature>